<dbReference type="Pfam" id="PF12682">
    <property type="entry name" value="Flavodoxin_4"/>
    <property type="match status" value="1"/>
</dbReference>
<dbReference type="EMBL" id="DVLF01000131">
    <property type="protein sequence ID" value="HIT50223.1"/>
    <property type="molecule type" value="Genomic_DNA"/>
</dbReference>
<dbReference type="SUPFAM" id="SSF52218">
    <property type="entry name" value="Flavoproteins"/>
    <property type="match status" value="1"/>
</dbReference>
<dbReference type="PANTHER" id="PTHR39201">
    <property type="entry name" value="EXPORTED PROTEIN-RELATED"/>
    <property type="match status" value="1"/>
</dbReference>
<evidence type="ECO:0000256" key="1">
    <source>
        <dbReference type="SAM" id="SignalP"/>
    </source>
</evidence>
<keyword evidence="1" id="KW-0732">Signal</keyword>
<feature type="signal peptide" evidence="1">
    <location>
        <begin position="1"/>
        <end position="19"/>
    </location>
</feature>
<evidence type="ECO:0000313" key="4">
    <source>
        <dbReference type="Proteomes" id="UP000886758"/>
    </source>
</evidence>
<dbReference type="InterPro" id="IPR029039">
    <property type="entry name" value="Flavoprotein-like_sf"/>
</dbReference>
<organism evidence="3 4">
    <name type="scientific">Candidatus Pelethenecus faecipullorum</name>
    <dbReference type="NCBI Taxonomy" id="2840900"/>
    <lineage>
        <taxon>Bacteria</taxon>
        <taxon>Bacillati</taxon>
        <taxon>Mycoplasmatota</taxon>
        <taxon>Mollicutes</taxon>
        <taxon>Candidatus Pelethenecus</taxon>
    </lineage>
</organism>
<dbReference type="InterPro" id="IPR008254">
    <property type="entry name" value="Flavodoxin/NO_synth"/>
</dbReference>
<dbReference type="AlphaFoldDB" id="A0A9D1KJU7"/>
<dbReference type="Pfam" id="PF18050">
    <property type="entry name" value="Cyclophil_like2"/>
    <property type="match status" value="1"/>
</dbReference>
<dbReference type="Proteomes" id="UP000886758">
    <property type="component" value="Unassembled WGS sequence"/>
</dbReference>
<feature type="domain" description="Flavodoxin-like" evidence="2">
    <location>
        <begin position="34"/>
        <end position="187"/>
    </location>
</feature>
<dbReference type="PROSITE" id="PS51257">
    <property type="entry name" value="PROKAR_LIPOPROTEIN"/>
    <property type="match status" value="1"/>
</dbReference>
<dbReference type="SUPFAM" id="SSF50891">
    <property type="entry name" value="Cyclophilin-like"/>
    <property type="match status" value="1"/>
</dbReference>
<sequence length="314" mass="35129">MKKILLLFLWLLGLITACSNEMPEQSDSLFWKNSLIAYFSCTGNTAEVAHRIAAQTASVLYEIIPLNPYTQEDLAYETDCRANREQNDPTARPAISATVEDISKYDIVMIGYPIWCGKLPKIIYTFMDTYDLSGKTILPFCTSGGSDISMSVDEIRQQEGEATVLEGKRFSKNASKADINAWLKTIANHLEEKTKMQISIKNDQYEIIYQLNASLAAKELVAQLPLTVPIEPFSNNEMIFYPPRKLNVADAPFSDGQIGSLSYYAPWGDVVLFYAPCPPNNRLYEIGEILSGTENIHKLTGTVTISVVERRIKG</sequence>
<reference evidence="3" key="2">
    <citation type="journal article" date="2021" name="PeerJ">
        <title>Extensive microbial diversity within the chicken gut microbiome revealed by metagenomics and culture.</title>
        <authorList>
            <person name="Gilroy R."/>
            <person name="Ravi A."/>
            <person name="Getino M."/>
            <person name="Pursley I."/>
            <person name="Horton D.L."/>
            <person name="Alikhan N.F."/>
            <person name="Baker D."/>
            <person name="Gharbi K."/>
            <person name="Hall N."/>
            <person name="Watson M."/>
            <person name="Adriaenssens E.M."/>
            <person name="Foster-Nyarko E."/>
            <person name="Jarju S."/>
            <person name="Secka A."/>
            <person name="Antonio M."/>
            <person name="Oren A."/>
            <person name="Chaudhuri R.R."/>
            <person name="La Ragione R."/>
            <person name="Hildebrand F."/>
            <person name="Pallen M.J."/>
        </authorList>
    </citation>
    <scope>NUCLEOTIDE SEQUENCE</scope>
    <source>
        <strain evidence="3">ChiW17-6978</strain>
    </source>
</reference>
<name>A0A9D1KJU7_9MOLU</name>
<dbReference type="Gene3D" id="2.40.100.20">
    <property type="match status" value="1"/>
</dbReference>
<proteinExistence type="predicted"/>
<gene>
    <name evidence="3" type="ORF">IAD46_04270</name>
</gene>
<feature type="chain" id="PRO_5038910502" evidence="1">
    <location>
        <begin position="20"/>
        <end position="314"/>
    </location>
</feature>
<dbReference type="InterPro" id="IPR029000">
    <property type="entry name" value="Cyclophilin-like_dom_sf"/>
</dbReference>
<protein>
    <submittedName>
        <fullName evidence="3">NAD(P)H-dependent oxidoreductase</fullName>
    </submittedName>
</protein>
<dbReference type="InterPro" id="IPR041183">
    <property type="entry name" value="Cyclophilin-like"/>
</dbReference>
<comment type="caution">
    <text evidence="3">The sequence shown here is derived from an EMBL/GenBank/DDBJ whole genome shotgun (WGS) entry which is preliminary data.</text>
</comment>
<dbReference type="PROSITE" id="PS50902">
    <property type="entry name" value="FLAVODOXIN_LIKE"/>
    <property type="match status" value="1"/>
</dbReference>
<evidence type="ECO:0000259" key="2">
    <source>
        <dbReference type="PROSITE" id="PS50902"/>
    </source>
</evidence>
<accession>A0A9D1KJU7</accession>
<dbReference type="GO" id="GO:0010181">
    <property type="term" value="F:FMN binding"/>
    <property type="evidence" value="ECO:0007669"/>
    <property type="project" value="InterPro"/>
</dbReference>
<reference evidence="3" key="1">
    <citation type="submission" date="2020-10" db="EMBL/GenBank/DDBJ databases">
        <authorList>
            <person name="Gilroy R."/>
        </authorList>
    </citation>
    <scope>NUCLEOTIDE SEQUENCE</scope>
    <source>
        <strain evidence="3">ChiW17-6978</strain>
    </source>
</reference>
<dbReference type="PANTHER" id="PTHR39201:SF1">
    <property type="entry name" value="FLAVODOXIN-LIKE DOMAIN-CONTAINING PROTEIN"/>
    <property type="match status" value="1"/>
</dbReference>
<dbReference type="Gene3D" id="3.40.50.360">
    <property type="match status" value="1"/>
</dbReference>
<evidence type="ECO:0000313" key="3">
    <source>
        <dbReference type="EMBL" id="HIT50223.1"/>
    </source>
</evidence>